<dbReference type="AlphaFoldDB" id="A0A6P1YEJ8"/>
<organism evidence="1 2">
    <name type="scientific">Caloranaerobacter azorensis</name>
    <dbReference type="NCBI Taxonomy" id="116090"/>
    <lineage>
        <taxon>Bacteria</taxon>
        <taxon>Bacillati</taxon>
        <taxon>Bacillota</taxon>
        <taxon>Tissierellia</taxon>
        <taxon>Tissierellales</taxon>
        <taxon>Thermohalobacteraceae</taxon>
        <taxon>Caloranaerobacter</taxon>
    </lineage>
</organism>
<proteinExistence type="predicted"/>
<reference evidence="1 2" key="1">
    <citation type="submission" date="2020-02" db="EMBL/GenBank/DDBJ databases">
        <title>Thermophilic hydrogen producing bacteria, Caloranaerobacter azorensis.</title>
        <authorList>
            <person name="Baek K."/>
        </authorList>
    </citation>
    <scope>NUCLEOTIDE SEQUENCE [LARGE SCALE GENOMIC DNA]</scope>
    <source>
        <strain evidence="1 2">T3-1</strain>
    </source>
</reference>
<accession>A0A6P1YEJ8</accession>
<sequence length="392" mass="45467">MKKKTKILAICQSKIPSAVVGVIKPLDYLSKKGVIDFQFVESINVTKTLLAEIDTLICIRGAEEIELNIVSECKRLGKYIIYFIDDDLLNVPFSAKCSMYFNNEIIRNNIYKIMKLSHCLWTTNKNIDYKYRGFFERSVVLDAPALLLDSKEICCQNKENNKIVIGFCGGIDHKSFLEELLDDTIKVILDKYSNKVKFEFMGARPSFIEKYSLTYIPYQKDHKIYAEIIKSRGWDIGLAPLPKSEFHSCKYFNKFLEYGAIGAAGVYSNVEPYTYIIKNGFNGILVDNKTEDWIRAITYLIENRNVMYSIKINAKKQLERDFSISSIANDIISKIPELTEYFAPYCNEKKIKFDNRKKNKFIYKLLSILKREGIRAPIYIVKRILLKIKTNF</sequence>
<name>A0A6P1YEJ8_9FIRM</name>
<dbReference type="KEGG" id="cazo:G3A45_09975"/>
<evidence type="ECO:0000313" key="1">
    <source>
        <dbReference type="EMBL" id="QIB27584.1"/>
    </source>
</evidence>
<evidence type="ECO:0000313" key="2">
    <source>
        <dbReference type="Proteomes" id="UP000464452"/>
    </source>
</evidence>
<dbReference type="GO" id="GO:0016740">
    <property type="term" value="F:transferase activity"/>
    <property type="evidence" value="ECO:0007669"/>
    <property type="project" value="UniProtKB-KW"/>
</dbReference>
<gene>
    <name evidence="1" type="ORF">G3A45_09975</name>
</gene>
<dbReference type="SUPFAM" id="SSF53756">
    <property type="entry name" value="UDP-Glycosyltransferase/glycogen phosphorylase"/>
    <property type="match status" value="1"/>
</dbReference>
<dbReference type="EMBL" id="CP048617">
    <property type="protein sequence ID" value="QIB27584.1"/>
    <property type="molecule type" value="Genomic_DNA"/>
</dbReference>
<dbReference type="Proteomes" id="UP000464452">
    <property type="component" value="Chromosome"/>
</dbReference>
<protein>
    <submittedName>
        <fullName evidence="1">Glycosyltransferase family 4 protein</fullName>
    </submittedName>
</protein>
<dbReference type="RefSeq" id="WP_163235400.1">
    <property type="nucleotide sequence ID" value="NZ_CP048617.1"/>
</dbReference>
<dbReference type="Gene3D" id="3.40.50.2000">
    <property type="entry name" value="Glycogen Phosphorylase B"/>
    <property type="match status" value="1"/>
</dbReference>
<keyword evidence="1" id="KW-0808">Transferase</keyword>